<evidence type="ECO:0000256" key="5">
    <source>
        <dbReference type="ARBA" id="ARBA00022801"/>
    </source>
</evidence>
<evidence type="ECO:0000313" key="16">
    <source>
        <dbReference type="Proteomes" id="UP000218231"/>
    </source>
</evidence>
<dbReference type="InterPro" id="IPR014013">
    <property type="entry name" value="Helic_SF1/SF2_ATP-bd_DinG/Rad3"/>
</dbReference>
<keyword evidence="2" id="KW-0479">Metal-binding</keyword>
<evidence type="ECO:0000256" key="13">
    <source>
        <dbReference type="SAM" id="MobiDB-lite"/>
    </source>
</evidence>
<dbReference type="GO" id="GO:0003678">
    <property type="term" value="F:DNA helicase activity"/>
    <property type="evidence" value="ECO:0007669"/>
    <property type="project" value="InterPro"/>
</dbReference>
<evidence type="ECO:0000256" key="3">
    <source>
        <dbReference type="ARBA" id="ARBA00022741"/>
    </source>
</evidence>
<evidence type="ECO:0000313" key="15">
    <source>
        <dbReference type="EMBL" id="PAV84016.1"/>
    </source>
</evidence>
<dbReference type="PANTHER" id="PTHR11472">
    <property type="entry name" value="DNA REPAIR DEAD HELICASE RAD3/XP-D SUBFAMILY MEMBER"/>
    <property type="match status" value="1"/>
</dbReference>
<dbReference type="InterPro" id="IPR014001">
    <property type="entry name" value="Helicase_ATP-bd"/>
</dbReference>
<dbReference type="Proteomes" id="UP000218231">
    <property type="component" value="Unassembled WGS sequence"/>
</dbReference>
<keyword evidence="16" id="KW-1185">Reference proteome</keyword>
<dbReference type="STRING" id="2018661.A0A2A2LCQ0"/>
<organism evidence="15 16">
    <name type="scientific">Diploscapter pachys</name>
    <dbReference type="NCBI Taxonomy" id="2018661"/>
    <lineage>
        <taxon>Eukaryota</taxon>
        <taxon>Metazoa</taxon>
        <taxon>Ecdysozoa</taxon>
        <taxon>Nematoda</taxon>
        <taxon>Chromadorea</taxon>
        <taxon>Rhabditida</taxon>
        <taxon>Rhabditina</taxon>
        <taxon>Rhabditomorpha</taxon>
        <taxon>Rhabditoidea</taxon>
        <taxon>Rhabditidae</taxon>
        <taxon>Diploscapter</taxon>
    </lineage>
</organism>
<dbReference type="GO" id="GO:0005634">
    <property type="term" value="C:nucleus"/>
    <property type="evidence" value="ECO:0007669"/>
    <property type="project" value="TreeGrafter"/>
</dbReference>
<dbReference type="Pfam" id="PF23109">
    <property type="entry name" value="ARCH_RTEL1"/>
    <property type="match status" value="1"/>
</dbReference>
<evidence type="ECO:0000256" key="6">
    <source>
        <dbReference type="ARBA" id="ARBA00022806"/>
    </source>
</evidence>
<dbReference type="GO" id="GO:0016818">
    <property type="term" value="F:hydrolase activity, acting on acid anhydrides, in phosphorus-containing anhydrides"/>
    <property type="evidence" value="ECO:0007669"/>
    <property type="project" value="InterPro"/>
</dbReference>
<accession>A0A2A2LCQ0</accession>
<keyword evidence="8" id="KW-0408">Iron</keyword>
<dbReference type="Pfam" id="PF13307">
    <property type="entry name" value="Helicase_C_2"/>
    <property type="match status" value="1"/>
</dbReference>
<keyword evidence="3" id="KW-0547">Nucleotide-binding</keyword>
<dbReference type="Pfam" id="PF06733">
    <property type="entry name" value="DEAD_2"/>
    <property type="match status" value="1"/>
</dbReference>
<dbReference type="EMBL" id="LIAE01006898">
    <property type="protein sequence ID" value="PAV84016.1"/>
    <property type="molecule type" value="Genomic_DNA"/>
</dbReference>
<evidence type="ECO:0000256" key="9">
    <source>
        <dbReference type="ARBA" id="ARBA00023014"/>
    </source>
</evidence>
<feature type="domain" description="Helicase ATP-binding" evidence="14">
    <location>
        <begin position="414"/>
        <end position="708"/>
    </location>
</feature>
<dbReference type="GO" id="GO:0045910">
    <property type="term" value="P:negative regulation of DNA recombination"/>
    <property type="evidence" value="ECO:0007669"/>
    <property type="project" value="TreeGrafter"/>
</dbReference>
<dbReference type="InterPro" id="IPR006555">
    <property type="entry name" value="ATP-dep_Helicase_C"/>
</dbReference>
<dbReference type="InterPro" id="IPR020338">
    <property type="entry name" value="SMN_gemin7"/>
</dbReference>
<dbReference type="InterPro" id="IPR027417">
    <property type="entry name" value="P-loop_NTPase"/>
</dbReference>
<dbReference type="GO" id="GO:0034719">
    <property type="term" value="C:SMN-Sm protein complex"/>
    <property type="evidence" value="ECO:0007669"/>
    <property type="project" value="InterPro"/>
</dbReference>
<keyword evidence="12" id="KW-0413">Isomerase</keyword>
<dbReference type="GO" id="GO:0003677">
    <property type="term" value="F:DNA binding"/>
    <property type="evidence" value="ECO:0007669"/>
    <property type="project" value="UniProtKB-KW"/>
</dbReference>
<keyword evidence="7" id="KW-0067">ATP-binding</keyword>
<dbReference type="InterPro" id="IPR006554">
    <property type="entry name" value="Helicase-like_DEXD_c2"/>
</dbReference>
<evidence type="ECO:0000256" key="8">
    <source>
        <dbReference type="ARBA" id="ARBA00023004"/>
    </source>
</evidence>
<keyword evidence="5" id="KW-0378">Hydrolase</keyword>
<evidence type="ECO:0000259" key="14">
    <source>
        <dbReference type="PROSITE" id="PS51193"/>
    </source>
</evidence>
<keyword evidence="1" id="KW-0004">4Fe-4S</keyword>
<dbReference type="SUPFAM" id="SSF52540">
    <property type="entry name" value="P-loop containing nucleoside triphosphate hydrolases"/>
    <property type="match status" value="2"/>
</dbReference>
<keyword evidence="10" id="KW-0238">DNA-binding</keyword>
<dbReference type="GO" id="GO:0005524">
    <property type="term" value="F:ATP binding"/>
    <property type="evidence" value="ECO:0007669"/>
    <property type="project" value="UniProtKB-KW"/>
</dbReference>
<gene>
    <name evidence="15" type="ORF">WR25_17951</name>
</gene>
<dbReference type="GO" id="GO:0006281">
    <property type="term" value="P:DNA repair"/>
    <property type="evidence" value="ECO:0007669"/>
    <property type="project" value="UniProtKB-KW"/>
</dbReference>
<evidence type="ECO:0000256" key="7">
    <source>
        <dbReference type="ARBA" id="ARBA00022840"/>
    </source>
</evidence>
<comment type="caution">
    <text evidence="15">The sequence shown here is derived from an EMBL/GenBank/DDBJ whole genome shotgun (WGS) entry which is preliminary data.</text>
</comment>
<keyword evidence="11" id="KW-0234">DNA repair</keyword>
<evidence type="ECO:0000256" key="10">
    <source>
        <dbReference type="ARBA" id="ARBA00023125"/>
    </source>
</evidence>
<evidence type="ECO:0000256" key="12">
    <source>
        <dbReference type="ARBA" id="ARBA00023235"/>
    </source>
</evidence>
<dbReference type="GO" id="GO:0070182">
    <property type="term" value="F:DNA polymerase binding"/>
    <property type="evidence" value="ECO:0007669"/>
    <property type="project" value="TreeGrafter"/>
</dbReference>
<feature type="region of interest" description="Disordered" evidence="13">
    <location>
        <begin position="1310"/>
        <end position="1346"/>
    </location>
</feature>
<protein>
    <recommendedName>
        <fullName evidence="14">Helicase ATP-binding domain-containing protein</fullName>
    </recommendedName>
</protein>
<dbReference type="Pfam" id="PF11095">
    <property type="entry name" value="Gemin7"/>
    <property type="match status" value="1"/>
</dbReference>
<dbReference type="GO" id="GO:1904430">
    <property type="term" value="P:negative regulation of t-circle formation"/>
    <property type="evidence" value="ECO:0007669"/>
    <property type="project" value="TreeGrafter"/>
</dbReference>
<dbReference type="GO" id="GO:0051539">
    <property type="term" value="F:4 iron, 4 sulfur cluster binding"/>
    <property type="evidence" value="ECO:0007669"/>
    <property type="project" value="UniProtKB-KW"/>
</dbReference>
<evidence type="ECO:0000256" key="1">
    <source>
        <dbReference type="ARBA" id="ARBA00022485"/>
    </source>
</evidence>
<evidence type="ECO:0000256" key="4">
    <source>
        <dbReference type="ARBA" id="ARBA00022763"/>
    </source>
</evidence>
<dbReference type="GO" id="GO:0010569">
    <property type="term" value="P:regulation of double-strand break repair via homologous recombination"/>
    <property type="evidence" value="ECO:0007669"/>
    <property type="project" value="TreeGrafter"/>
</dbReference>
<dbReference type="SMART" id="SM00488">
    <property type="entry name" value="DEXDc2"/>
    <property type="match status" value="1"/>
</dbReference>
<reference evidence="15 16" key="1">
    <citation type="journal article" date="2017" name="Curr. Biol.">
        <title>Genome architecture and evolution of a unichromosomal asexual nematode.</title>
        <authorList>
            <person name="Fradin H."/>
            <person name="Zegar C."/>
            <person name="Gutwein M."/>
            <person name="Lucas J."/>
            <person name="Kovtun M."/>
            <person name="Corcoran D."/>
            <person name="Baugh L.R."/>
            <person name="Kiontke K."/>
            <person name="Gunsalus K."/>
            <person name="Fitch D.H."/>
            <person name="Piano F."/>
        </authorList>
    </citation>
    <scope>NUCLEOTIDE SEQUENCE [LARGE SCALE GENOMIC DNA]</scope>
    <source>
        <strain evidence="15">PF1309</strain>
    </source>
</reference>
<evidence type="ECO:0000256" key="11">
    <source>
        <dbReference type="ARBA" id="ARBA00023204"/>
    </source>
</evidence>
<dbReference type="PROSITE" id="PS51193">
    <property type="entry name" value="HELICASE_ATP_BIND_2"/>
    <property type="match status" value="1"/>
</dbReference>
<dbReference type="InterPro" id="IPR057498">
    <property type="entry name" value="Rtel1_ARCH"/>
</dbReference>
<keyword evidence="4" id="KW-0227">DNA damage</keyword>
<dbReference type="SMART" id="SM00491">
    <property type="entry name" value="HELICc2"/>
    <property type="match status" value="1"/>
</dbReference>
<dbReference type="GO" id="GO:0046872">
    <property type="term" value="F:metal ion binding"/>
    <property type="evidence" value="ECO:0007669"/>
    <property type="project" value="UniProtKB-KW"/>
</dbReference>
<dbReference type="OrthoDB" id="19182at2759"/>
<dbReference type="GO" id="GO:0090657">
    <property type="term" value="P:telomeric loop disassembly"/>
    <property type="evidence" value="ECO:0007669"/>
    <property type="project" value="TreeGrafter"/>
</dbReference>
<dbReference type="InterPro" id="IPR045028">
    <property type="entry name" value="DinG/Rad3-like"/>
</dbReference>
<keyword evidence="9" id="KW-0411">Iron-sulfur</keyword>
<name>A0A2A2LCQ0_9BILA</name>
<proteinExistence type="predicted"/>
<keyword evidence="6" id="KW-0347">Helicase</keyword>
<evidence type="ECO:0000256" key="2">
    <source>
        <dbReference type="ARBA" id="ARBA00022723"/>
    </source>
</evidence>
<dbReference type="Gene3D" id="3.40.50.300">
    <property type="entry name" value="P-loop containing nucleotide triphosphate hydrolases"/>
    <property type="match status" value="2"/>
</dbReference>
<dbReference type="Gene3D" id="2.30.30.100">
    <property type="match status" value="1"/>
</dbReference>
<sequence>MSSAEDIRSDLRERYLRFLATMVGKEATINMYEQVKVSGRLLGSQSSSDCLLFSNLQTPIGTLPAAALRMKDVERKELLCVIEQFSWIADITMMDYFVDDVWQKLPSSWREFLKDTQPNDWSHLLSYDIAPLNRVLPLSFLCLLRFSRSHSLDRTPPQDPGQMIQHFPSTSIALELSDSFTSTPKSLQSRIKLKKQHEIDRILELIRVILQIAESRGNRIERIVDVGAGIGHLSRMIAFDEKARYLDDNMKRRVELNQPIRSVQFLKCDGNDAETIGSEESGSKTLLIARELACHSIESFAKDLEKNDLSGPISRAYRAALEQIIQHAHPGSEKQMKTTPVNKPFRLTFEEYANKALDHEQQLLDEIRNHLPCATCSPMTARLHEHATGMMSVHCLRLLVAPLIESEIKMVQVEDIDVKFPYEPYECQMKMMREVIRGLNNKWDVVIESPTGTGKTIALLCSALAWQESNSLQIKKELQLQKITGNQPSQDSVMPGMKTVPQIFYCSRTHSQLKQVAKQFNSSSYKTRATTSILASRDNLCNSTSAIRPNNDALLQAFCSSVRKKHTCEEYNNLEGADTDTLKANYKYMEECLDIEELTTIASKHRQCSYYLSRHMSKEANLVLLPYNYLINVGMMQTFDLQLNGAIVIFDEAHNLESQCEEEASTSISTTVIGRAIEEMQQAILLAQTQIEEDRLEADISEQPFQGKDKKEKNTIFNVGEAGGLLDRLFKLEAEIIKTYHKYKKEAGPQTADHVANFMPGSDSECALEGKVMMQILENAQIDIGASGKMTNLFDTIAEYLESKENPSLDGKFIRAVSNFFSIICSTHCAAIAMIMHNQDNSQPAPSRSQSAKKFGTCLDVAKHYKLHINAKKISKEEVGKVKIHGKDDDDLEVIINYMCFTAVPTMRFLKLKGVRSVITASGTLAPLDLFTSNLGLNFGSTLENMHVAKPNQLICGKIGLAPTGKQLMGTASASTPEYYSAIVKCLLEMEKFVPQGMLVFFKSKDAIFKANQAYNMLTSHGTYARKKLFVEPDRAGLVPSMLVGYRKGCATKEGAMLFSVMRGRMSEGIDFADCESRAVVIVSLPYMNLGSERVKLKRLHLEKIKRGDGEKWYAMDAQRTTNQSIGRVLRHANDFGVVALLDQRFVTQANHAFPKWVHPSIKSYGKFEDYTNDLSAFFKQHDCSVALQPRNDTSSVTRARTTIPSKADFFKPKAFASFDMKFSTRENQPPAQQAANEGAQKKLSSLSAVASSAGSNFFSRFAYAKVSSTFGSIPGPSSSAAAAAAATSSSSGKPDVLCVTQAAMPPKKKLKLTANRPMPKEAPEVPVVTLEDSDDDCGWPIKKKK</sequence>
<dbReference type="InterPro" id="IPR010614">
    <property type="entry name" value="RAD3-like_helicase_DEAD"/>
</dbReference>
<dbReference type="SMART" id="SM00487">
    <property type="entry name" value="DEXDc"/>
    <property type="match status" value="1"/>
</dbReference>
<dbReference type="PANTHER" id="PTHR11472:SF34">
    <property type="entry name" value="REGULATOR OF TELOMERE ELONGATION HELICASE 1"/>
    <property type="match status" value="1"/>
</dbReference>